<dbReference type="InterPro" id="IPR015424">
    <property type="entry name" value="PyrdxlP-dep_Trfase"/>
</dbReference>
<dbReference type="PANTHER" id="PTHR43094:SF1">
    <property type="entry name" value="AMINOTRANSFERASE CLASS-III"/>
    <property type="match status" value="1"/>
</dbReference>
<keyword evidence="4" id="KW-0808">Transferase</keyword>
<sequence length="442" mass="46752">MANEGSQRAIATGSTAIPHWYDPDGDVPTIVEGEDATVYDDEGTAYLDFQAQLYCCNAGHSNDVIVEAMTGQAERIPYVSSAKHNDARSALARRLGEIAPGSLSDVLFAVSGSEANELACGIARRVQDAPKVLTRWQSYHGGTYGAGSLTGDPNTRATLERHAATTGAGKFLPPLPECFDADSPEELAEQAADHVEFVIRNEGPDSVAAVLMEPVGGTSGAYPAPPGYFERLREICDEHDVLLVADEVITGFGRCGEWFGVDTEGIRPDLLTFAKGVTSAYVPLAGVVLDDRIGETIRAEEFDLGQTFAGHPVACAAGLAAIGEYEDGLIGNANAVGPHLESRLRELEDRYEEVRTVRGRGLLWSVVFADPVTGEPFHDSFAGDEGENPVAAVRSAAQERGALFGGGRPDDQVIVSPPLCVTESEIDEAVDALAAGVEATFG</sequence>
<dbReference type="GO" id="GO:0030170">
    <property type="term" value="F:pyridoxal phosphate binding"/>
    <property type="evidence" value="ECO:0007669"/>
    <property type="project" value="InterPro"/>
</dbReference>
<evidence type="ECO:0000313" key="5">
    <source>
        <dbReference type="Proteomes" id="UP000509626"/>
    </source>
</evidence>
<dbReference type="CDD" id="cd00610">
    <property type="entry name" value="OAT_like"/>
    <property type="match status" value="1"/>
</dbReference>
<dbReference type="InterPro" id="IPR049704">
    <property type="entry name" value="Aminotrans_3_PPA_site"/>
</dbReference>
<dbReference type="AlphaFoldDB" id="A0A7D5LA03"/>
<accession>A0A7D5LA03</accession>
<dbReference type="Gene3D" id="3.40.640.10">
    <property type="entry name" value="Type I PLP-dependent aspartate aminotransferase-like (Major domain)"/>
    <property type="match status" value="1"/>
</dbReference>
<evidence type="ECO:0000313" key="4">
    <source>
        <dbReference type="EMBL" id="QLG61713.1"/>
    </source>
</evidence>
<gene>
    <name evidence="4" type="ORF">HUG12_08225</name>
</gene>
<dbReference type="GeneID" id="56037438"/>
<evidence type="ECO:0000256" key="2">
    <source>
        <dbReference type="ARBA" id="ARBA00022898"/>
    </source>
</evidence>
<dbReference type="OrthoDB" id="6534at2157"/>
<dbReference type="PROSITE" id="PS00600">
    <property type="entry name" value="AA_TRANSFER_CLASS_3"/>
    <property type="match status" value="1"/>
</dbReference>
<evidence type="ECO:0000256" key="3">
    <source>
        <dbReference type="RuleBase" id="RU003560"/>
    </source>
</evidence>
<comment type="similarity">
    <text evidence="1 3">Belongs to the class-III pyridoxal-phosphate-dependent aminotransferase family.</text>
</comment>
<reference evidence="4 5" key="1">
    <citation type="submission" date="2020-06" db="EMBL/GenBank/DDBJ databases">
        <title>NJ-3-1, isolated from saline soil.</title>
        <authorList>
            <person name="Cui H.L."/>
            <person name="Shi X."/>
        </authorList>
    </citation>
    <scope>NUCLEOTIDE SEQUENCE [LARGE SCALE GENOMIC DNA]</scope>
    <source>
        <strain evidence="4 5">NJ-3-1</strain>
    </source>
</reference>
<dbReference type="GO" id="GO:0008483">
    <property type="term" value="F:transaminase activity"/>
    <property type="evidence" value="ECO:0007669"/>
    <property type="project" value="UniProtKB-KW"/>
</dbReference>
<name>A0A7D5LA03_9EURY</name>
<keyword evidence="5" id="KW-1185">Reference proteome</keyword>
<dbReference type="InterPro" id="IPR015422">
    <property type="entry name" value="PyrdxlP-dep_Trfase_small"/>
</dbReference>
<evidence type="ECO:0000256" key="1">
    <source>
        <dbReference type="ARBA" id="ARBA00008954"/>
    </source>
</evidence>
<organism evidence="4 5">
    <name type="scientific">Halorarum salinum</name>
    <dbReference type="NCBI Taxonomy" id="2743089"/>
    <lineage>
        <taxon>Archaea</taxon>
        <taxon>Methanobacteriati</taxon>
        <taxon>Methanobacteriota</taxon>
        <taxon>Stenosarchaea group</taxon>
        <taxon>Halobacteria</taxon>
        <taxon>Halobacteriales</taxon>
        <taxon>Haloferacaceae</taxon>
        <taxon>Halorarum</taxon>
    </lineage>
</organism>
<dbReference type="PANTHER" id="PTHR43094">
    <property type="entry name" value="AMINOTRANSFERASE"/>
    <property type="match status" value="1"/>
</dbReference>
<keyword evidence="4" id="KW-0032">Aminotransferase</keyword>
<keyword evidence="2 3" id="KW-0663">Pyridoxal phosphate</keyword>
<dbReference type="Proteomes" id="UP000509626">
    <property type="component" value="Chromosome"/>
</dbReference>
<dbReference type="InterPro" id="IPR005814">
    <property type="entry name" value="Aminotrans_3"/>
</dbReference>
<dbReference type="SUPFAM" id="SSF53383">
    <property type="entry name" value="PLP-dependent transferases"/>
    <property type="match status" value="1"/>
</dbReference>
<dbReference type="KEGG" id="halu:HUG12_08225"/>
<dbReference type="InterPro" id="IPR015421">
    <property type="entry name" value="PyrdxlP-dep_Trfase_major"/>
</dbReference>
<dbReference type="Pfam" id="PF00202">
    <property type="entry name" value="Aminotran_3"/>
    <property type="match status" value="1"/>
</dbReference>
<protein>
    <submittedName>
        <fullName evidence="4">Aspartate aminotransferase family protein</fullName>
    </submittedName>
</protein>
<proteinExistence type="inferred from homology"/>
<dbReference type="RefSeq" id="WP_179268298.1">
    <property type="nucleotide sequence ID" value="NZ_CP058579.1"/>
</dbReference>
<dbReference type="EMBL" id="CP058579">
    <property type="protein sequence ID" value="QLG61713.1"/>
    <property type="molecule type" value="Genomic_DNA"/>
</dbReference>
<dbReference type="Gene3D" id="3.90.1150.10">
    <property type="entry name" value="Aspartate Aminotransferase, domain 1"/>
    <property type="match status" value="1"/>
</dbReference>